<comment type="caution">
    <text evidence="1">The sequence shown here is derived from an EMBL/GenBank/DDBJ whole genome shotgun (WGS) entry which is preliminary data.</text>
</comment>
<sequence>MESAVATAPEEGVLRRHLRELKCGNTWTGYADCREVYEELLRDLAAVNVCFQTEHSVKPKGEGCRLVSSYLPAKKGEAAGDKEGVHCNVECETSGVVPGIQARVSEDAYLLASHQTSDHRQSINRLRGPFRKTRIHDRHLFTVLHFYQSIFNARRG</sequence>
<dbReference type="Proteomes" id="UP000821845">
    <property type="component" value="Chromosome 5"/>
</dbReference>
<evidence type="ECO:0000313" key="1">
    <source>
        <dbReference type="EMBL" id="KAH6930149.1"/>
    </source>
</evidence>
<name>A0ACB7S8C6_HYAAI</name>
<proteinExistence type="predicted"/>
<gene>
    <name evidence="1" type="ORF">HPB50_010964</name>
</gene>
<organism evidence="1 2">
    <name type="scientific">Hyalomma asiaticum</name>
    <name type="common">Tick</name>
    <dbReference type="NCBI Taxonomy" id="266040"/>
    <lineage>
        <taxon>Eukaryota</taxon>
        <taxon>Metazoa</taxon>
        <taxon>Ecdysozoa</taxon>
        <taxon>Arthropoda</taxon>
        <taxon>Chelicerata</taxon>
        <taxon>Arachnida</taxon>
        <taxon>Acari</taxon>
        <taxon>Parasitiformes</taxon>
        <taxon>Ixodida</taxon>
        <taxon>Ixodoidea</taxon>
        <taxon>Ixodidae</taxon>
        <taxon>Hyalomminae</taxon>
        <taxon>Hyalomma</taxon>
    </lineage>
</organism>
<keyword evidence="2" id="KW-1185">Reference proteome</keyword>
<protein>
    <submittedName>
        <fullName evidence="1">Uncharacterized protein</fullName>
    </submittedName>
</protein>
<evidence type="ECO:0000313" key="2">
    <source>
        <dbReference type="Proteomes" id="UP000821845"/>
    </source>
</evidence>
<accession>A0ACB7S8C6</accession>
<reference evidence="1" key="1">
    <citation type="submission" date="2020-05" db="EMBL/GenBank/DDBJ databases">
        <title>Large-scale comparative analyses of tick genomes elucidate their genetic diversity and vector capacities.</title>
        <authorList>
            <person name="Jia N."/>
            <person name="Wang J."/>
            <person name="Shi W."/>
            <person name="Du L."/>
            <person name="Sun Y."/>
            <person name="Zhan W."/>
            <person name="Jiang J."/>
            <person name="Wang Q."/>
            <person name="Zhang B."/>
            <person name="Ji P."/>
            <person name="Sakyi L.B."/>
            <person name="Cui X."/>
            <person name="Yuan T."/>
            <person name="Jiang B."/>
            <person name="Yang W."/>
            <person name="Lam T.T.-Y."/>
            <person name="Chang Q."/>
            <person name="Ding S."/>
            <person name="Wang X."/>
            <person name="Zhu J."/>
            <person name="Ruan X."/>
            <person name="Zhao L."/>
            <person name="Wei J."/>
            <person name="Que T."/>
            <person name="Du C."/>
            <person name="Cheng J."/>
            <person name="Dai P."/>
            <person name="Han X."/>
            <person name="Huang E."/>
            <person name="Gao Y."/>
            <person name="Liu J."/>
            <person name="Shao H."/>
            <person name="Ye R."/>
            <person name="Li L."/>
            <person name="Wei W."/>
            <person name="Wang X."/>
            <person name="Wang C."/>
            <person name="Yang T."/>
            <person name="Huo Q."/>
            <person name="Li W."/>
            <person name="Guo W."/>
            <person name="Chen H."/>
            <person name="Zhou L."/>
            <person name="Ni X."/>
            <person name="Tian J."/>
            <person name="Zhou Y."/>
            <person name="Sheng Y."/>
            <person name="Liu T."/>
            <person name="Pan Y."/>
            <person name="Xia L."/>
            <person name="Li J."/>
            <person name="Zhao F."/>
            <person name="Cao W."/>
        </authorList>
    </citation>
    <scope>NUCLEOTIDE SEQUENCE</scope>
    <source>
        <strain evidence="1">Hyas-2018</strain>
    </source>
</reference>
<dbReference type="EMBL" id="CM023485">
    <property type="protein sequence ID" value="KAH6930149.1"/>
    <property type="molecule type" value="Genomic_DNA"/>
</dbReference>